<feature type="transmembrane region" description="Helical" evidence="7">
    <location>
        <begin position="186"/>
        <end position="205"/>
    </location>
</feature>
<gene>
    <name evidence="9" type="primary">yjjP</name>
    <name evidence="9" type="ORF">PCLFYP37_00230</name>
</gene>
<evidence type="ECO:0000256" key="1">
    <source>
        <dbReference type="ARBA" id="ARBA00004651"/>
    </source>
</evidence>
<dbReference type="RefSeq" id="WP_412442398.1">
    <property type="nucleotide sequence ID" value="NZ_CACRUT010000023.1"/>
</dbReference>
<keyword evidence="3 7" id="KW-0812">Transmembrane</keyword>
<feature type="domain" description="Threonine/serine exporter-like N-terminal" evidence="8">
    <location>
        <begin position="33"/>
        <end position="267"/>
    </location>
</feature>
<dbReference type="PANTHER" id="PTHR34390">
    <property type="entry name" value="UPF0442 PROTEIN YJJB-RELATED"/>
    <property type="match status" value="1"/>
</dbReference>
<dbReference type="EMBL" id="CACRUT010000023">
    <property type="protein sequence ID" value="VYU55809.1"/>
    <property type="molecule type" value="Genomic_DNA"/>
</dbReference>
<evidence type="ECO:0000256" key="2">
    <source>
        <dbReference type="ARBA" id="ARBA00022475"/>
    </source>
</evidence>
<dbReference type="AlphaFoldDB" id="A0A6N3FW54"/>
<evidence type="ECO:0000256" key="6">
    <source>
        <dbReference type="ARBA" id="ARBA00034125"/>
    </source>
</evidence>
<organism evidence="9">
    <name type="scientific">Paraprevotella clara</name>
    <dbReference type="NCBI Taxonomy" id="454154"/>
    <lineage>
        <taxon>Bacteria</taxon>
        <taxon>Pseudomonadati</taxon>
        <taxon>Bacteroidota</taxon>
        <taxon>Bacteroidia</taxon>
        <taxon>Bacteroidales</taxon>
        <taxon>Prevotellaceae</taxon>
        <taxon>Paraprevotella</taxon>
    </lineage>
</organism>
<feature type="transmembrane region" description="Helical" evidence="7">
    <location>
        <begin position="211"/>
        <end position="229"/>
    </location>
</feature>
<dbReference type="GO" id="GO:0015744">
    <property type="term" value="P:succinate transport"/>
    <property type="evidence" value="ECO:0007669"/>
    <property type="project" value="TreeGrafter"/>
</dbReference>
<comment type="subcellular location">
    <subcellularLocation>
        <location evidence="1">Cell membrane</location>
        <topology evidence="1">Multi-pass membrane protein</topology>
    </subcellularLocation>
</comment>
<name>A0A6N3FW54_9BACT</name>
<evidence type="ECO:0000256" key="5">
    <source>
        <dbReference type="ARBA" id="ARBA00023136"/>
    </source>
</evidence>
<accession>A0A6N3FW54</accession>
<evidence type="ECO:0000256" key="3">
    <source>
        <dbReference type="ARBA" id="ARBA00022692"/>
    </source>
</evidence>
<feature type="transmembrane region" description="Helical" evidence="7">
    <location>
        <begin position="250"/>
        <end position="270"/>
    </location>
</feature>
<keyword evidence="4 7" id="KW-1133">Transmembrane helix</keyword>
<keyword evidence="2" id="KW-1003">Cell membrane</keyword>
<reference evidence="9" key="1">
    <citation type="submission" date="2019-11" db="EMBL/GenBank/DDBJ databases">
        <authorList>
            <person name="Feng L."/>
        </authorList>
    </citation>
    <scope>NUCLEOTIDE SEQUENCE</scope>
    <source>
        <strain evidence="9">PclaraLFYP37</strain>
    </source>
</reference>
<evidence type="ECO:0000313" key="9">
    <source>
        <dbReference type="EMBL" id="VYU55809.1"/>
    </source>
</evidence>
<dbReference type="GO" id="GO:0005886">
    <property type="term" value="C:plasma membrane"/>
    <property type="evidence" value="ECO:0007669"/>
    <property type="project" value="UniProtKB-SubCell"/>
</dbReference>
<dbReference type="InterPro" id="IPR050539">
    <property type="entry name" value="ThrE_Dicarb/AminoAcid_Exp"/>
</dbReference>
<dbReference type="Pfam" id="PF06738">
    <property type="entry name" value="ThrE"/>
    <property type="match status" value="1"/>
</dbReference>
<dbReference type="InterPro" id="IPR010619">
    <property type="entry name" value="ThrE-like_N"/>
</dbReference>
<proteinExistence type="inferred from homology"/>
<feature type="transmembrane region" description="Helical" evidence="7">
    <location>
        <begin position="136"/>
        <end position="165"/>
    </location>
</feature>
<dbReference type="PANTHER" id="PTHR34390:SF2">
    <property type="entry name" value="SUCCINATE TRANSPORTER SUBUNIT YJJP-RELATED"/>
    <property type="match status" value="1"/>
</dbReference>
<comment type="similarity">
    <text evidence="6">Belongs to the ThrE exporter (TC 2.A.79) family.</text>
</comment>
<evidence type="ECO:0000256" key="7">
    <source>
        <dbReference type="SAM" id="Phobius"/>
    </source>
</evidence>
<evidence type="ECO:0000256" key="4">
    <source>
        <dbReference type="ARBA" id="ARBA00022989"/>
    </source>
</evidence>
<sequence>MTNSTTTNHKEALVAETDIPATPKDACIFLSDYAAWLLGCGATCIRIEKNVKRMADRWNMTSEMTILPSHIHMTVWNDDRSHSYSNIVRLHHTGISFDINTQLSKLSWAIADRKIGFTEARRNFEAIVQTRPANPWMVWILASLANMAFCRLFGGDFIAMAIVLIGTLAGYKLKQVMLEDGQDVRFVFFCCAFFSSVIGAAGYVFDLSETPEIALGTSVLYLIPGIPYINSVSDLLDGHYISSFSRFMNAMVLTACLSAGLCGGLLLMNIKWL</sequence>
<keyword evidence="5 7" id="KW-0472">Membrane</keyword>
<protein>
    <submittedName>
        <fullName evidence="9">Inner membrane protein YjjP</fullName>
    </submittedName>
</protein>
<dbReference type="GO" id="GO:0022857">
    <property type="term" value="F:transmembrane transporter activity"/>
    <property type="evidence" value="ECO:0007669"/>
    <property type="project" value="InterPro"/>
</dbReference>
<evidence type="ECO:0000259" key="8">
    <source>
        <dbReference type="Pfam" id="PF06738"/>
    </source>
</evidence>